<accession>A0A0F9ZHF1</accession>
<dbReference type="GeneID" id="36318450"/>
<dbReference type="SMR" id="A0A0F9ZHF1"/>
<organism evidence="3 4">
    <name type="scientific">Vairimorpha ceranae</name>
    <dbReference type="NCBI Taxonomy" id="40302"/>
    <lineage>
        <taxon>Eukaryota</taxon>
        <taxon>Fungi</taxon>
        <taxon>Fungi incertae sedis</taxon>
        <taxon>Microsporidia</taxon>
        <taxon>Nosematidae</taxon>
        <taxon>Vairimorpha</taxon>
    </lineage>
</organism>
<gene>
    <name evidence="3" type="ORF">AAJ76_1000109660</name>
</gene>
<evidence type="ECO:0000313" key="4">
    <source>
        <dbReference type="Proteomes" id="UP000034350"/>
    </source>
</evidence>
<protein>
    <submittedName>
        <fullName evidence="3">Polar tube protein</fullName>
    </submittedName>
</protein>
<reference evidence="3 4" key="1">
    <citation type="journal article" date="2015" name="Environ. Microbiol.">
        <title>Genome analyses suggest the presence of polyploidy and recent human-driven expansions in eight global populations of the honeybee pathogen Nosema ceranae.</title>
        <authorList>
            <person name="Pelin A."/>
            <person name="Selman M."/>
            <person name="Aris-Brosou S."/>
            <person name="Farinelli L."/>
            <person name="Corradi N."/>
        </authorList>
    </citation>
    <scope>NUCLEOTIDE SEQUENCE [LARGE SCALE GENOMIC DNA]</scope>
    <source>
        <strain evidence="3 4">PA08 1199</strain>
    </source>
</reference>
<dbReference type="RefSeq" id="XP_024332411.1">
    <property type="nucleotide sequence ID" value="XM_024473556.1"/>
</dbReference>
<dbReference type="VEuPathDB" id="MicrosporidiaDB:AAJ76_1000109660"/>
<dbReference type="OMA" id="HATTIHE"/>
<dbReference type="VEuPathDB" id="MicrosporidiaDB:NCER_100083"/>
<feature type="signal peptide" evidence="2">
    <location>
        <begin position="1"/>
        <end position="15"/>
    </location>
</feature>
<evidence type="ECO:0000256" key="2">
    <source>
        <dbReference type="SAM" id="SignalP"/>
    </source>
</evidence>
<dbReference type="Proteomes" id="UP000034350">
    <property type="component" value="Unassembled WGS sequence"/>
</dbReference>
<name>A0A0F9ZHF1_9MICR</name>
<sequence length="1414" mass="157555">MRNILLLLLNLKVFGRILKSNRRGKNNQSDLRGRNIITNSDTIHEDPHHVDFDYRRKRHGHGHRDRGEHHTGTLIHVKKRGSHGHHRKHGGRFSTVEEAVKDDIKKSTGISREEDLPISTKTLAREAGRGNTDAVKQLQNDGVLTEPFASDLIDAQEKSPLTGLTQDQVEQILANTPHTSAPMKYSSMKEVKPGVNPALDKTLKAQNFMKWLRSFLPKVNKTSDKILDKANDILSQAPDGDITAPFTDPNGNATGKTYGEEAQSFVQNAVPAVERAIDQLMAAGLTRAEAEEKIATNEPFTPDCELNGTCHPLTKVYDNIEQSLLNSIAPPHLRATNEFEFLVKNGVNPENAAQLAQGVEQSAQNEIQHRMDLADAMKENAKVGFEAANHKALQKEIEDEKNAEKAKMIETMNNEVRKQHTFPWFHPIHLNEEELGYLRQLGNQLTPQDIGRRMYEAFSKAAETGGTHEDALDSAARTGYLLSNFNNELRKGTPPAVATDIINERAKIKDAVEQRRSFVQNNGPEIAHLVAENTKLIQKAAANIANNPETKDDVMQELDNSMKILADKHATTIHEQANSENINKPRKAAADLIDETQIINNKILHIAKKAPIVAKDIMKKGMDNARHTAEVFNNTLEYVNTEEKRHSPIPKSALRLLNEAKKEEQLDQIAKKNAETEKQHREVLLKEHQDADVMATEERLAKNNRARKISEAGIKAAQSVLKTGGTIEEARAAKAAAEKAILQEIESREAQIRQDIMRSLNSGVDSKKAAQIAAHVATAHSGDNAIGKTSEEVLKNELEERKKEALEKALYSDFSNEKMDVLKVIPNDASEININNSVIKFPLKTFVDEKPKDKGEEFVKNRSDVLKNLVRNTVTRNNVNSGLNTIQTNDGFLNAGENSTKLQIQDAVAYIEPSGKLQMESEGIDTSHWKSKHNQGERPDIPNGELYYETEIKDADLILPSPTNKTPSKFLSNANEQLDTNYIDELHIKKGTLHQTPWNEFSDTVKPRLNLYPNEEEKIREANIFKNALAEEKKKEKLDSIRIFSFTNPNGDKHITTVPQYGITETFEENEGMKRLSNIDPDKNIAISETPTESQKEPMINSLENVSEDQIMNTYIENTIAEGRTKNKAGRFVSPTNGFTNEEDAKKAELLQVERFDITKHFIRDGSEASRVKNDLISKTFAYSKALGMEKEDYINLIKRIPDSVIYKMNEYNSDPNKKPTEILDTDFSKSLKQVSSNDISTSNLINYIFNSISKVTGKPNNTSAVILEKHIVPNLKAVENTNTLRVPNRTTQIQTIEPPKPGSTVINEIVTNGPPNIATGPNSSYQYPNPIGPPIRFVDNQVRNPGPNPLTSGQVPFNQTTRASFNTNNPAGNAFGSPSPGINLPNQPRPAGAGANAPNTPQRRLGIASSPQR</sequence>
<dbReference type="OrthoDB" id="2190813at2759"/>
<feature type="compositionally biased region" description="Low complexity" evidence="1">
    <location>
        <begin position="1386"/>
        <end position="1403"/>
    </location>
</feature>
<evidence type="ECO:0000313" key="3">
    <source>
        <dbReference type="EMBL" id="KKO76669.1"/>
    </source>
</evidence>
<dbReference type="EMBL" id="JPQZ01000001">
    <property type="protein sequence ID" value="KKO76669.1"/>
    <property type="molecule type" value="Genomic_DNA"/>
</dbReference>
<keyword evidence="2" id="KW-0732">Signal</keyword>
<feature type="region of interest" description="Disordered" evidence="1">
    <location>
        <begin position="1341"/>
        <end position="1414"/>
    </location>
</feature>
<evidence type="ECO:0000256" key="1">
    <source>
        <dbReference type="SAM" id="MobiDB-lite"/>
    </source>
</evidence>
<comment type="caution">
    <text evidence="3">The sequence shown here is derived from an EMBL/GenBank/DDBJ whole genome shotgun (WGS) entry which is preliminary data.</text>
</comment>
<feature type="compositionally biased region" description="Polar residues" evidence="1">
    <location>
        <begin position="1350"/>
        <end position="1372"/>
    </location>
</feature>
<feature type="chain" id="PRO_5012023081" evidence="2">
    <location>
        <begin position="16"/>
        <end position="1414"/>
    </location>
</feature>
<proteinExistence type="predicted"/>
<keyword evidence="4" id="KW-1185">Reference proteome</keyword>